<accession>A0A1U7CP00</accession>
<evidence type="ECO:0000313" key="4">
    <source>
        <dbReference type="Proteomes" id="UP000186309"/>
    </source>
</evidence>
<reference evidence="4" key="1">
    <citation type="submission" date="2016-12" db="EMBL/GenBank/DDBJ databases">
        <title>Comparative genomics of four Isosphaeraceae planctomycetes: a common pool of plasmids and glycoside hydrolase genes.</title>
        <authorList>
            <person name="Ivanova A."/>
        </authorList>
    </citation>
    <scope>NUCLEOTIDE SEQUENCE [LARGE SCALE GENOMIC DNA]</scope>
    <source>
        <strain evidence="4">PX4</strain>
    </source>
</reference>
<evidence type="ECO:0000256" key="1">
    <source>
        <dbReference type="SAM" id="Coils"/>
    </source>
</evidence>
<gene>
    <name evidence="3" type="ORF">BSF38_02152</name>
</gene>
<dbReference type="KEGG" id="pbor:BSF38_02152"/>
<proteinExistence type="predicted"/>
<dbReference type="InterPro" id="IPR010870">
    <property type="entry name" value="Porin_O/P"/>
</dbReference>
<dbReference type="SUPFAM" id="SSF56935">
    <property type="entry name" value="Porins"/>
    <property type="match status" value="1"/>
</dbReference>
<keyword evidence="1" id="KW-0175">Coiled coil</keyword>
<evidence type="ECO:0000313" key="3">
    <source>
        <dbReference type="EMBL" id="APW60665.1"/>
    </source>
</evidence>
<dbReference type="Proteomes" id="UP000186309">
    <property type="component" value="Chromosome"/>
</dbReference>
<dbReference type="EMBL" id="CP019082">
    <property type="protein sequence ID" value="APW60665.1"/>
    <property type="molecule type" value="Genomic_DNA"/>
</dbReference>
<dbReference type="AlphaFoldDB" id="A0A1U7CP00"/>
<dbReference type="Pfam" id="PF07396">
    <property type="entry name" value="Porin_O_P"/>
    <property type="match status" value="1"/>
</dbReference>
<dbReference type="OrthoDB" id="9807854at2"/>
<organism evidence="3 4">
    <name type="scientific">Paludisphaera borealis</name>
    <dbReference type="NCBI Taxonomy" id="1387353"/>
    <lineage>
        <taxon>Bacteria</taxon>
        <taxon>Pseudomonadati</taxon>
        <taxon>Planctomycetota</taxon>
        <taxon>Planctomycetia</taxon>
        <taxon>Isosphaerales</taxon>
        <taxon>Isosphaeraceae</taxon>
        <taxon>Paludisphaera</taxon>
    </lineage>
</organism>
<evidence type="ECO:0000256" key="2">
    <source>
        <dbReference type="SAM" id="MobiDB-lite"/>
    </source>
</evidence>
<name>A0A1U7CP00_9BACT</name>
<protein>
    <recommendedName>
        <fullName evidence="5">Porin O</fullName>
    </recommendedName>
</protein>
<sequence length="572" mass="62748">MPDGDTRKTLIGRRRPTKLASLLAIVLIAGRVSLAQEAPTAPPLPASSVSADSELLKELRELRREVKEAKADVGRLQGELSTIRAYQSTPAPPVQHAPEPSSPGYDLQEGTGQGRPEGKGETTDEDAGVGDFPVPLTQSFHDAKRKTGAGDNFPLKGSYRYNGKGTGALGGGGYFHIGDENDEFTLNLTNQITIDGAFFDRQNMPTSFQGFFVPFARTFLYGNITKDWKYQIGTQGFAGQFNLLDMWMSYSFGDWLTLRAGKGLSPPLYEYYAFSPALEPVITNSPVFQFAGKRQLGVMATGNLFNKRMQYWSGIGNSGTSFFYDLNRNVEYNGAVTFKPFENSTTALNGLGGGVGGSVGEQHYSLQQSNVSFLNGAGEPTTNSAFINASGVPFFTYNSNVSANGLRSRIAPHIFWFGRFSFLAEYMNFSRQLTDGVTSGRSTQRAFYVNASYFLTGERDFSGSGFQAYSTVTPLRPFIPSRGEWGPGAWQIAAQYAMVNTGTGDFARGFADPTTSTNRLDSVMVGLNWWPNKYTRLSFDYLWNGLNNAIPLNGPAPIDTFSTVWMRFAMFF</sequence>
<dbReference type="RefSeq" id="WP_076350750.1">
    <property type="nucleotide sequence ID" value="NZ_CP019082.1"/>
</dbReference>
<feature type="coiled-coil region" evidence="1">
    <location>
        <begin position="52"/>
        <end position="79"/>
    </location>
</feature>
<evidence type="ECO:0008006" key="5">
    <source>
        <dbReference type="Google" id="ProtNLM"/>
    </source>
</evidence>
<dbReference type="InterPro" id="IPR023614">
    <property type="entry name" value="Porin_dom_sf"/>
</dbReference>
<dbReference type="Gene3D" id="2.40.160.10">
    <property type="entry name" value="Porin"/>
    <property type="match status" value="1"/>
</dbReference>
<dbReference type="STRING" id="1387353.BSF38_02152"/>
<feature type="region of interest" description="Disordered" evidence="2">
    <location>
        <begin position="88"/>
        <end position="129"/>
    </location>
</feature>
<keyword evidence="4" id="KW-1185">Reference proteome</keyword>